<dbReference type="EMBL" id="CP003191">
    <property type="protein sequence ID" value="AEW21700.1"/>
    <property type="molecule type" value="Genomic_DNA"/>
</dbReference>
<dbReference type="HOGENOM" id="CLU_3297742_0_0_10"/>
<gene>
    <name evidence="1" type="ordered locus">BFO_0987</name>
</gene>
<organism evidence="1 2">
    <name type="scientific">Tannerella forsythia (strain ATCC 43037 / JCM 10827 / CCUG 21028 A / KCTC 5666 / FDC 338)</name>
    <name type="common">Bacteroides forsythus</name>
    <dbReference type="NCBI Taxonomy" id="203275"/>
    <lineage>
        <taxon>Bacteria</taxon>
        <taxon>Pseudomonadati</taxon>
        <taxon>Bacteroidota</taxon>
        <taxon>Bacteroidia</taxon>
        <taxon>Bacteroidales</taxon>
        <taxon>Tannerellaceae</taxon>
        <taxon>Tannerella</taxon>
    </lineage>
</organism>
<proteinExistence type="predicted"/>
<keyword evidence="2" id="KW-1185">Reference proteome</keyword>
<sequence>MISAQKVHICLKNISNYYFNDVCFVCLFAKKEIFYGKIGY</sequence>
<evidence type="ECO:0000313" key="2">
    <source>
        <dbReference type="Proteomes" id="UP000005436"/>
    </source>
</evidence>
<name>G8UQ16_TANFA</name>
<evidence type="ECO:0000313" key="1">
    <source>
        <dbReference type="EMBL" id="AEW21700.1"/>
    </source>
</evidence>
<reference evidence="2" key="1">
    <citation type="submission" date="2011-12" db="EMBL/GenBank/DDBJ databases">
        <title>Complete sequence of Tannerella forsythia ATCC 43037.</title>
        <authorList>
            <person name="Dewhirst F."/>
            <person name="Tanner A."/>
            <person name="Izard J."/>
            <person name="Brinkac L."/>
            <person name="Durkin A.S."/>
            <person name="Hostetler J."/>
            <person name="Shetty J."/>
            <person name="Torralba M."/>
            <person name="Gill S."/>
            <person name="Nelson K."/>
        </authorList>
    </citation>
    <scope>NUCLEOTIDE SEQUENCE [LARGE SCALE GENOMIC DNA]</scope>
    <source>
        <strain evidence="2">ATCC 43037 / JCM 10827 / CCUG 33226 / KCTC 5666 / FDC 338</strain>
    </source>
</reference>
<dbReference type="KEGG" id="tfo:BFO_0987"/>
<dbReference type="Proteomes" id="UP000005436">
    <property type="component" value="Chromosome"/>
</dbReference>
<dbReference type="PATRIC" id="fig|203275.8.peg.885"/>
<dbReference type="AlphaFoldDB" id="G8UQ16"/>
<dbReference type="STRING" id="203275.BFO_0987"/>
<accession>G8UQ16</accession>
<protein>
    <submittedName>
        <fullName evidence="1">Uncharacterized protein</fullName>
    </submittedName>
</protein>